<evidence type="ECO:0000313" key="1">
    <source>
        <dbReference type="EMBL" id="KKL21265.1"/>
    </source>
</evidence>
<proteinExistence type="predicted"/>
<accession>A0A0F9BHH4</accession>
<comment type="caution">
    <text evidence="1">The sequence shown here is derived from an EMBL/GenBank/DDBJ whole genome shotgun (WGS) entry which is preliminary data.</text>
</comment>
<dbReference type="EMBL" id="LAZR01037800">
    <property type="protein sequence ID" value="KKL21265.1"/>
    <property type="molecule type" value="Genomic_DNA"/>
</dbReference>
<sequence>MEITKELQQIMDEYGWKSIDDIDWNNISYDYNLSIKFMEKYFDKLNLEYISYYQILSENFIECASYFLEDLLVILTFDLRAKNLEIFQ</sequence>
<organism evidence="1">
    <name type="scientific">marine sediment metagenome</name>
    <dbReference type="NCBI Taxonomy" id="412755"/>
    <lineage>
        <taxon>unclassified sequences</taxon>
        <taxon>metagenomes</taxon>
        <taxon>ecological metagenomes</taxon>
    </lineage>
</organism>
<dbReference type="AlphaFoldDB" id="A0A0F9BHH4"/>
<name>A0A0F9BHH4_9ZZZZ</name>
<reference evidence="1" key="1">
    <citation type="journal article" date="2015" name="Nature">
        <title>Complex archaea that bridge the gap between prokaryotes and eukaryotes.</title>
        <authorList>
            <person name="Spang A."/>
            <person name="Saw J.H."/>
            <person name="Jorgensen S.L."/>
            <person name="Zaremba-Niedzwiedzka K."/>
            <person name="Martijn J."/>
            <person name="Lind A.E."/>
            <person name="van Eijk R."/>
            <person name="Schleper C."/>
            <person name="Guy L."/>
            <person name="Ettema T.J."/>
        </authorList>
    </citation>
    <scope>NUCLEOTIDE SEQUENCE</scope>
</reference>
<gene>
    <name evidence="1" type="ORF">LCGC14_2447190</name>
</gene>
<protein>
    <submittedName>
        <fullName evidence="1">Uncharacterized protein</fullName>
    </submittedName>
</protein>